<dbReference type="SMART" id="SM00320">
    <property type="entry name" value="WD40"/>
    <property type="match status" value="4"/>
</dbReference>
<dbReference type="SUPFAM" id="SSF53474">
    <property type="entry name" value="alpha/beta-Hydrolases"/>
    <property type="match status" value="1"/>
</dbReference>
<keyword evidence="5" id="KW-1185">Reference proteome</keyword>
<organism evidence="4 5">
    <name type="scientific">Xylaria flabelliformis</name>
    <dbReference type="NCBI Taxonomy" id="2512241"/>
    <lineage>
        <taxon>Eukaryota</taxon>
        <taxon>Fungi</taxon>
        <taxon>Dikarya</taxon>
        <taxon>Ascomycota</taxon>
        <taxon>Pezizomycotina</taxon>
        <taxon>Sordariomycetes</taxon>
        <taxon>Xylariomycetidae</taxon>
        <taxon>Xylariales</taxon>
        <taxon>Xylariaceae</taxon>
        <taxon>Xylaria</taxon>
    </lineage>
</organism>
<dbReference type="Gene3D" id="3.40.50.1820">
    <property type="entry name" value="alpha/beta hydrolase"/>
    <property type="match status" value="1"/>
</dbReference>
<reference evidence="5" key="1">
    <citation type="submission" date="2019-06" db="EMBL/GenBank/DDBJ databases">
        <title>Draft genome sequence of the griseofulvin-producing fungus Xylaria cubensis strain G536.</title>
        <authorList>
            <person name="Mead M.E."/>
            <person name="Raja H.A."/>
            <person name="Steenwyk J.L."/>
            <person name="Knowles S.L."/>
            <person name="Oberlies N.H."/>
            <person name="Rokas A."/>
        </authorList>
    </citation>
    <scope>NUCLEOTIDE SEQUENCE [LARGE SCALE GENOMIC DNA]</scope>
    <source>
        <strain evidence="5">G536</strain>
    </source>
</reference>
<dbReference type="OrthoDB" id="194358at2759"/>
<dbReference type="PANTHER" id="PTHR10039">
    <property type="entry name" value="AMELOGENIN"/>
    <property type="match status" value="1"/>
</dbReference>
<dbReference type="InterPro" id="IPR036322">
    <property type="entry name" value="WD40_repeat_dom_sf"/>
</dbReference>
<dbReference type="Gene3D" id="2.130.10.10">
    <property type="entry name" value="YVTN repeat-like/Quinoprotein amine dehydrogenase"/>
    <property type="match status" value="2"/>
</dbReference>
<name>A0A553HVN4_9PEZI</name>
<dbReference type="InterPro" id="IPR015943">
    <property type="entry name" value="WD40/YVTN_repeat-like_dom_sf"/>
</dbReference>
<dbReference type="InterPro" id="IPR011048">
    <property type="entry name" value="Haem_d1_sf"/>
</dbReference>
<dbReference type="SUPFAM" id="SSF52540">
    <property type="entry name" value="P-loop containing nucleoside triphosphate hydrolases"/>
    <property type="match status" value="1"/>
</dbReference>
<comment type="caution">
    <text evidence="4">The sequence shown here is derived from an EMBL/GenBank/DDBJ whole genome shotgun (WGS) entry which is preliminary data.</text>
</comment>
<evidence type="ECO:0000259" key="2">
    <source>
        <dbReference type="Pfam" id="PF22939"/>
    </source>
</evidence>
<keyword evidence="1" id="KW-0677">Repeat</keyword>
<dbReference type="Pfam" id="PF24883">
    <property type="entry name" value="NPHP3_N"/>
    <property type="match status" value="1"/>
</dbReference>
<feature type="domain" description="Nephrocystin 3-like N-terminal" evidence="3">
    <location>
        <begin position="352"/>
        <end position="514"/>
    </location>
</feature>
<evidence type="ECO:0000313" key="4">
    <source>
        <dbReference type="EMBL" id="TRX92012.1"/>
    </source>
</evidence>
<dbReference type="SUPFAM" id="SSF50978">
    <property type="entry name" value="WD40 repeat-like"/>
    <property type="match status" value="1"/>
</dbReference>
<dbReference type="InterPro" id="IPR029058">
    <property type="entry name" value="AB_hydrolase_fold"/>
</dbReference>
<proteinExistence type="predicted"/>
<dbReference type="Pfam" id="PF22939">
    <property type="entry name" value="WHD_GPIID"/>
    <property type="match status" value="1"/>
</dbReference>
<sequence length="1568" mass="174910">MSFRGLRRIDTDLTWKKELSIRRNTGKLAPYGVSNPLDSSIGDILSDPIGPHGLNLLHSPPEPIVDIIFVHGLGGGSRKTWSKTESLSHYWPKEWLPKDVTFERVRIQSFGYNSDWAKSKDNCLNLHHFGKAFLGHLATSPSLVNNSTPIILIGHSMGGLVMKKAYILARQDATYKGLSNRIHSMYFLATPHRGSDSARVLKNILQAAALSRDYVGDIQMGSTALRSINDEFRQYSRDVSLWSFYETEKLSVGFLSVLIVNPDSATLGYPDEKQMPMNADHRSICKFDSPSDPNYIILRNSLAVTVNAVKGLTSKADAQLSHAQVTGLQSYLAVKFSVEDDLNSLNDARLPGTCEWILGKKKFRDWVDSDPLSPHILWLTGKPASGKSTLTSYTVEYLRSIDVSCCYFFFKHSDKSMQRLAACLRSLAFQMMKGSTQVRQKLLQLENEGALHDLDNPRAIWRSLFVSGIFEVAFPRQYWIIDGLDECSDTEHLFEPILGKLSSEIPVRILITSRETVELKNHFFELGPDRVATEAIMIGDTQLDIRLLIEAKARTLPVGDDKQRSLLANKILEKSMGSFLWTSLVLRELAASYSEEDVKQILEEVPRDMETLYERTLDTMSRVVRGKDLMRAVLVWIVCAQRPLTVPELDTALKIHTGDTFPQLKQSIMTLCGQIIVVDKFDKVQIVHETAKAYLLSRTTSEFAVDMAQGHTSIARVCLEYLISEEMKPPRTGRRVPGTDLTAKRSAFSSYACHSVFWHLSKADPRDIEIYALLDRLLSSNILSWIEAISFRNDLMPLIRASKHLRTYYKKCTVERSPLEREMNSIKGWAFDLMRITAKFSRVLVTYPAAIYSLILPLCPQGSTIHQIGTTGRKLTVIGLSDLYWDDRLTSIQYQYSQTSVVCHGDGYFAVGLVDGSIYLYHSNSCQEYKVLKHGEAVKLLHARQKTDLLASCGMKLVHVWNIRTGIIVYSAQSPPRPSTMVFDGGTLLVASAKNKIASWDIDSDGLPQLDRLWSNLSGDLRRQPCVVTLSICHRMLAAAYRGMPIILWDLDEDFCYGTCGKKMPDGETCTHMVTSMVFNPISTIELLAASYLDGDLALLNPFSDLELTRVRANCHTLAASPDGRLLAGGAGSGIIDVYEFETLKLLYRVKASELFVKQLEFSRDGLQLLDIRGPQCNVWEPAVLLKDYGGDDSSDGTAASIVETATIGSPIKITNIALHARGEVAFCGKGDGSVVLFSLKTASPIREICKHKSPVKFLIWWQMQECIMSVDASNMIIAKKVCQLSNSNTTSDSSVFHSRLEANGSIIQVLQNEVVGHFIVSTRESDHLWNIDGHVKNVRQHNTPASIRMWAQHPQSPEHVICVDGETVSILTWNNWELVSSSPIHLNLARLQLKGVITHTSKLKTQSLLIELSELNGSARTCGLHLLDISGLLCTSNNSSENLRLPNENDKELSAESEVLAPIHESQISTLGANVAHVIQFDSRGHVLFLDNQSWIASADLNALSKGSLCYTRHFFVPHEWLSGSRSIVIAVCRREVVVARNGDLVVIKGGLDFAEKVDIGIQETRA</sequence>
<dbReference type="InterPro" id="IPR001680">
    <property type="entry name" value="WD40_rpt"/>
</dbReference>
<gene>
    <name evidence="4" type="ORF">FHL15_007109</name>
</gene>
<evidence type="ECO:0000313" key="5">
    <source>
        <dbReference type="Proteomes" id="UP000319160"/>
    </source>
</evidence>
<dbReference type="Gene3D" id="3.40.50.300">
    <property type="entry name" value="P-loop containing nucleotide triphosphate hydrolases"/>
    <property type="match status" value="1"/>
</dbReference>
<dbReference type="InterPro" id="IPR056884">
    <property type="entry name" value="NPHP3-like_N"/>
</dbReference>
<protein>
    <submittedName>
        <fullName evidence="4">Uncharacterized protein</fullName>
    </submittedName>
</protein>
<evidence type="ECO:0000259" key="3">
    <source>
        <dbReference type="Pfam" id="PF24883"/>
    </source>
</evidence>
<dbReference type="EMBL" id="VFLP01000040">
    <property type="protein sequence ID" value="TRX92012.1"/>
    <property type="molecule type" value="Genomic_DNA"/>
</dbReference>
<accession>A0A553HVN4</accession>
<dbReference type="SUPFAM" id="SSF51004">
    <property type="entry name" value="C-terminal (heme d1) domain of cytochrome cd1-nitrite reductase"/>
    <property type="match status" value="1"/>
</dbReference>
<dbReference type="PANTHER" id="PTHR10039:SF16">
    <property type="entry name" value="GPI INOSITOL-DEACYLASE"/>
    <property type="match status" value="1"/>
</dbReference>
<evidence type="ECO:0000256" key="1">
    <source>
        <dbReference type="ARBA" id="ARBA00022737"/>
    </source>
</evidence>
<feature type="domain" description="GPI inositol-deacylase winged helix" evidence="2">
    <location>
        <begin position="617"/>
        <end position="706"/>
    </location>
</feature>
<dbReference type="InterPro" id="IPR027417">
    <property type="entry name" value="P-loop_NTPase"/>
</dbReference>
<dbReference type="Proteomes" id="UP000319160">
    <property type="component" value="Unassembled WGS sequence"/>
</dbReference>
<dbReference type="InterPro" id="IPR054471">
    <property type="entry name" value="GPIID_WHD"/>
</dbReference>